<reference evidence="1 2" key="1">
    <citation type="journal article" date="2024" name="G3 (Bethesda)">
        <title>Genome assembly of Hibiscus sabdariffa L. provides insights into metabolisms of medicinal natural products.</title>
        <authorList>
            <person name="Kim T."/>
        </authorList>
    </citation>
    <scope>NUCLEOTIDE SEQUENCE [LARGE SCALE GENOMIC DNA]</scope>
    <source>
        <strain evidence="1">TK-2024</strain>
        <tissue evidence="1">Old leaves</tissue>
    </source>
</reference>
<name>A0ABR2BFZ3_9ROSI</name>
<protein>
    <submittedName>
        <fullName evidence="1">Uncharacterized protein</fullName>
    </submittedName>
</protein>
<sequence length="135" mass="14873">MKKNSNAVVFSLLLASNFSRSPVQGVCLLKQEFLTSQLSKWIPGDSNRLADALIKLADPSVFSLCVYSDPPPEVVSFLDMNKACLKFEEWDAAPESEALASGSWEIPRPQQAAKTFTPCRIQLTPATSFTLNILH</sequence>
<dbReference type="Proteomes" id="UP001472677">
    <property type="component" value="Unassembled WGS sequence"/>
</dbReference>
<gene>
    <name evidence="1" type="ORF">V6N12_074053</name>
</gene>
<evidence type="ECO:0000313" key="1">
    <source>
        <dbReference type="EMBL" id="KAK8505991.1"/>
    </source>
</evidence>
<proteinExistence type="predicted"/>
<comment type="caution">
    <text evidence="1">The sequence shown here is derived from an EMBL/GenBank/DDBJ whole genome shotgun (WGS) entry which is preliminary data.</text>
</comment>
<accession>A0ABR2BFZ3</accession>
<evidence type="ECO:0000313" key="2">
    <source>
        <dbReference type="Proteomes" id="UP001472677"/>
    </source>
</evidence>
<keyword evidence="2" id="KW-1185">Reference proteome</keyword>
<organism evidence="1 2">
    <name type="scientific">Hibiscus sabdariffa</name>
    <name type="common">roselle</name>
    <dbReference type="NCBI Taxonomy" id="183260"/>
    <lineage>
        <taxon>Eukaryota</taxon>
        <taxon>Viridiplantae</taxon>
        <taxon>Streptophyta</taxon>
        <taxon>Embryophyta</taxon>
        <taxon>Tracheophyta</taxon>
        <taxon>Spermatophyta</taxon>
        <taxon>Magnoliopsida</taxon>
        <taxon>eudicotyledons</taxon>
        <taxon>Gunneridae</taxon>
        <taxon>Pentapetalae</taxon>
        <taxon>rosids</taxon>
        <taxon>malvids</taxon>
        <taxon>Malvales</taxon>
        <taxon>Malvaceae</taxon>
        <taxon>Malvoideae</taxon>
        <taxon>Hibiscus</taxon>
    </lineage>
</organism>
<dbReference type="EMBL" id="JBBPBM010000120">
    <property type="protein sequence ID" value="KAK8505991.1"/>
    <property type="molecule type" value="Genomic_DNA"/>
</dbReference>